<comment type="caution">
    <text evidence="2">The sequence shown here is derived from an EMBL/GenBank/DDBJ whole genome shotgun (WGS) entry which is preliminary data.</text>
</comment>
<dbReference type="InterPro" id="IPR000523">
    <property type="entry name" value="Mg_chelatse_chII-like_cat_dom"/>
</dbReference>
<evidence type="ECO:0000313" key="3">
    <source>
        <dbReference type="Proteomes" id="UP000247772"/>
    </source>
</evidence>
<dbReference type="Proteomes" id="UP000247772">
    <property type="component" value="Unassembled WGS sequence"/>
</dbReference>
<accession>A0A2V4U5H0</accession>
<dbReference type="OrthoDB" id="9813147at2"/>
<dbReference type="GO" id="GO:0005524">
    <property type="term" value="F:ATP binding"/>
    <property type="evidence" value="ECO:0007669"/>
    <property type="project" value="InterPro"/>
</dbReference>
<dbReference type="SUPFAM" id="SSF52540">
    <property type="entry name" value="P-loop containing nucleoside triphosphate hydrolases"/>
    <property type="match status" value="1"/>
</dbReference>
<dbReference type="AlphaFoldDB" id="A0A2V4U5H0"/>
<evidence type="ECO:0000313" key="2">
    <source>
        <dbReference type="EMBL" id="PYE26144.1"/>
    </source>
</evidence>
<dbReference type="Gene3D" id="3.40.50.300">
    <property type="entry name" value="P-loop containing nucleotide triphosphate hydrolases"/>
    <property type="match status" value="1"/>
</dbReference>
<sequence length="185" mass="20314">MPEFNRHVLETLREPLEVGTITISRGAWQTDFPAACQLVAAMNRCPCGWRGDPAGRCRCTPESAARYLRKLSGPLLDRIDIQIEIPALPPAELASRVQAARERQLARQGKSNSELTGRETDAVCQPDAAGEALLREAGERFGWSARAHYRALKVARTIADLAGAALPEAAHVAEAVQYRRVFAER</sequence>
<gene>
    <name evidence="2" type="ORF">C7410_10360</name>
</gene>
<dbReference type="Pfam" id="PF01078">
    <property type="entry name" value="Mg_chelatase"/>
    <property type="match status" value="1"/>
</dbReference>
<protein>
    <submittedName>
        <fullName evidence="2">Magnesium chelatase subunit ChlI-like protein</fullName>
    </submittedName>
</protein>
<dbReference type="InterPro" id="IPR045006">
    <property type="entry name" value="CHLI-like"/>
</dbReference>
<dbReference type="InterPro" id="IPR027417">
    <property type="entry name" value="P-loop_NTPase"/>
</dbReference>
<evidence type="ECO:0000259" key="1">
    <source>
        <dbReference type="Pfam" id="PF01078"/>
    </source>
</evidence>
<dbReference type="EMBL" id="QJSQ01000003">
    <property type="protein sequence ID" value="PYE26144.1"/>
    <property type="molecule type" value="Genomic_DNA"/>
</dbReference>
<reference evidence="2 3" key="1">
    <citation type="submission" date="2018-06" db="EMBL/GenBank/DDBJ databases">
        <title>Genomic Encyclopedia of Type Strains, Phase IV (KMG-V): Genome sequencing to study the core and pangenomes of soil and plant-associated prokaryotes.</title>
        <authorList>
            <person name="Whitman W."/>
        </authorList>
    </citation>
    <scope>NUCLEOTIDE SEQUENCE [LARGE SCALE GENOMIC DNA]</scope>
    <source>
        <strain evidence="2 3">SRCL-318</strain>
    </source>
</reference>
<dbReference type="PANTHER" id="PTHR32039:SF7">
    <property type="entry name" value="COMPETENCE PROTEIN COMM"/>
    <property type="match status" value="1"/>
</dbReference>
<dbReference type="PANTHER" id="PTHR32039">
    <property type="entry name" value="MAGNESIUM-CHELATASE SUBUNIT CHLI"/>
    <property type="match status" value="1"/>
</dbReference>
<proteinExistence type="predicted"/>
<name>A0A2V4U5H0_9BURK</name>
<feature type="domain" description="Magnesium chelatase ChlI-like catalytic" evidence="1">
    <location>
        <begin position="1"/>
        <end position="91"/>
    </location>
</feature>
<organism evidence="2 3">
    <name type="scientific">Paraburkholderia silvatlantica</name>
    <dbReference type="NCBI Taxonomy" id="321895"/>
    <lineage>
        <taxon>Bacteria</taxon>
        <taxon>Pseudomonadati</taxon>
        <taxon>Pseudomonadota</taxon>
        <taxon>Betaproteobacteria</taxon>
        <taxon>Burkholderiales</taxon>
        <taxon>Burkholderiaceae</taxon>
        <taxon>Paraburkholderia</taxon>
    </lineage>
</organism>